<sequence>MLPVATPNDLLRAALTADPARPLLTFYDDATGERTELSVRTFENWVAKTANLLQDELAATAGSRLALALPVHWQAAVWMQAAWALGMEVVPGLSGDVVVTTPDRLEGLSGDVVSLSLRPALVAATTPAPPLPAGVLDGDTEVLAHGDRFVPYAPPAADAAALTVGGRTWSLAELGALAARGSGARVLVSEALDTVDTVSSALLVPLASGGSTVLVRNADPALLERRRETERVTG</sequence>
<evidence type="ECO:0000313" key="1">
    <source>
        <dbReference type="EMBL" id="RKS71458.1"/>
    </source>
</evidence>
<proteinExistence type="predicted"/>
<dbReference type="AlphaFoldDB" id="A0A420XMB3"/>
<dbReference type="Proteomes" id="UP000281955">
    <property type="component" value="Unassembled WGS sequence"/>
</dbReference>
<dbReference type="InParanoid" id="A0A420XMB3"/>
<gene>
    <name evidence="1" type="ORF">CLV35_3256</name>
</gene>
<reference evidence="1 2" key="1">
    <citation type="submission" date="2018-10" db="EMBL/GenBank/DDBJ databases">
        <title>Genomic Encyclopedia of Archaeal and Bacterial Type Strains, Phase II (KMG-II): from individual species to whole genera.</title>
        <authorList>
            <person name="Goeker M."/>
        </authorList>
    </citation>
    <scope>NUCLEOTIDE SEQUENCE [LARGE SCALE GENOMIC DNA]</scope>
    <source>
        <strain evidence="1 2">RP-AC37</strain>
    </source>
</reference>
<dbReference type="InterPro" id="IPR042099">
    <property type="entry name" value="ANL_N_sf"/>
</dbReference>
<evidence type="ECO:0000313" key="2">
    <source>
        <dbReference type="Proteomes" id="UP000281955"/>
    </source>
</evidence>
<dbReference type="Gene3D" id="3.40.50.12780">
    <property type="entry name" value="N-terminal domain of ligase-like"/>
    <property type="match status" value="1"/>
</dbReference>
<comment type="caution">
    <text evidence="1">The sequence shown here is derived from an EMBL/GenBank/DDBJ whole genome shotgun (WGS) entry which is preliminary data.</text>
</comment>
<name>A0A420XMB3_9ACTN</name>
<dbReference type="SUPFAM" id="SSF56801">
    <property type="entry name" value="Acetyl-CoA synthetase-like"/>
    <property type="match status" value="1"/>
</dbReference>
<dbReference type="InterPro" id="IPR017523">
    <property type="entry name" value="Rv3268"/>
</dbReference>
<accession>A0A420XMB3</accession>
<organism evidence="1 2">
    <name type="scientific">Motilibacter peucedani</name>
    <dbReference type="NCBI Taxonomy" id="598650"/>
    <lineage>
        <taxon>Bacteria</taxon>
        <taxon>Bacillati</taxon>
        <taxon>Actinomycetota</taxon>
        <taxon>Actinomycetes</taxon>
        <taxon>Motilibacterales</taxon>
        <taxon>Motilibacteraceae</taxon>
        <taxon>Motilibacter</taxon>
    </lineage>
</organism>
<protein>
    <submittedName>
        <fullName evidence="1">Uncharacterized protein (TIGR03089 family)</fullName>
    </submittedName>
</protein>
<keyword evidence="2" id="KW-1185">Reference proteome</keyword>
<dbReference type="EMBL" id="RBWV01000014">
    <property type="protein sequence ID" value="RKS71458.1"/>
    <property type="molecule type" value="Genomic_DNA"/>
</dbReference>
<dbReference type="NCBIfam" id="TIGR03089">
    <property type="entry name" value="TIGR03089 family protein"/>
    <property type="match status" value="1"/>
</dbReference>